<dbReference type="InterPro" id="IPR013968">
    <property type="entry name" value="PKS_KR"/>
</dbReference>
<evidence type="ECO:0000256" key="5">
    <source>
        <dbReference type="SAM" id="MobiDB-lite"/>
    </source>
</evidence>
<feature type="active site" description="Proton acceptor; for dehydratase activity" evidence="3">
    <location>
        <position position="1681"/>
    </location>
</feature>
<keyword evidence="4" id="KW-0808">Transferase</keyword>
<feature type="compositionally biased region" description="Pro residues" evidence="5">
    <location>
        <begin position="280"/>
        <end position="292"/>
    </location>
</feature>
<dbReference type="InterPro" id="IPR020841">
    <property type="entry name" value="PKS_Beta-ketoAc_synthase_dom"/>
</dbReference>
<evidence type="ECO:0000313" key="9">
    <source>
        <dbReference type="Proteomes" id="UP001500897"/>
    </source>
</evidence>
<dbReference type="PROSITE" id="PS52004">
    <property type="entry name" value="KS3_2"/>
    <property type="match status" value="1"/>
</dbReference>
<feature type="region of interest" description="C-terminal hotdog fold" evidence="3">
    <location>
        <begin position="1802"/>
        <end position="1949"/>
    </location>
</feature>
<dbReference type="SMART" id="SM00825">
    <property type="entry name" value="PKS_KS"/>
    <property type="match status" value="1"/>
</dbReference>
<feature type="compositionally biased region" description="Basic and acidic residues" evidence="5">
    <location>
        <begin position="998"/>
        <end position="1018"/>
    </location>
</feature>
<protein>
    <recommendedName>
        <fullName evidence="10">Beta-ketoacyl synthase-like protein</fullName>
    </recommendedName>
</protein>
<dbReference type="InterPro" id="IPR050091">
    <property type="entry name" value="PKS_NRPS_Biosynth_Enz"/>
</dbReference>
<dbReference type="InterPro" id="IPR016039">
    <property type="entry name" value="Thiolase-like"/>
</dbReference>
<evidence type="ECO:0000259" key="6">
    <source>
        <dbReference type="PROSITE" id="PS52004"/>
    </source>
</evidence>
<accession>A0ABP5IPB9</accession>
<dbReference type="InterPro" id="IPR049900">
    <property type="entry name" value="PKS_mFAS_DH"/>
</dbReference>
<evidence type="ECO:0000256" key="3">
    <source>
        <dbReference type="PROSITE-ProRule" id="PRU01363"/>
    </source>
</evidence>
<feature type="compositionally biased region" description="Pro residues" evidence="5">
    <location>
        <begin position="1794"/>
        <end position="1806"/>
    </location>
</feature>
<dbReference type="Gene3D" id="3.40.47.10">
    <property type="match status" value="2"/>
</dbReference>
<dbReference type="PANTHER" id="PTHR43775">
    <property type="entry name" value="FATTY ACID SYNTHASE"/>
    <property type="match status" value="1"/>
</dbReference>
<feature type="region of interest" description="Disordered" evidence="5">
    <location>
        <begin position="264"/>
        <end position="309"/>
    </location>
</feature>
<keyword evidence="2" id="KW-0597">Phosphoprotein</keyword>
<dbReference type="InterPro" id="IPR036291">
    <property type="entry name" value="NAD(P)-bd_dom_sf"/>
</dbReference>
<dbReference type="InterPro" id="IPR014031">
    <property type="entry name" value="Ketoacyl_synth_C"/>
</dbReference>
<dbReference type="Pfam" id="PF02801">
    <property type="entry name" value="Ketoacyl-synt_C"/>
    <property type="match status" value="1"/>
</dbReference>
<feature type="compositionally biased region" description="Low complexity" evidence="5">
    <location>
        <begin position="1626"/>
        <end position="1650"/>
    </location>
</feature>
<dbReference type="Pfam" id="PF08659">
    <property type="entry name" value="KR"/>
    <property type="match status" value="1"/>
</dbReference>
<evidence type="ECO:0000313" key="8">
    <source>
        <dbReference type="EMBL" id="GAA2102448.1"/>
    </source>
</evidence>
<feature type="compositionally biased region" description="Low complexity" evidence="5">
    <location>
        <begin position="293"/>
        <end position="306"/>
    </location>
</feature>
<dbReference type="Pfam" id="PF13561">
    <property type="entry name" value="adh_short_C2"/>
    <property type="match status" value="1"/>
</dbReference>
<dbReference type="CDD" id="cd00833">
    <property type="entry name" value="PKS"/>
    <property type="match status" value="1"/>
</dbReference>
<name>A0ABP5IPB9_9ACTN</name>
<evidence type="ECO:0000256" key="2">
    <source>
        <dbReference type="ARBA" id="ARBA00022553"/>
    </source>
</evidence>
<feature type="region of interest" description="Disordered" evidence="5">
    <location>
        <begin position="1619"/>
        <end position="1657"/>
    </location>
</feature>
<feature type="active site" description="Proton donor; for dehydratase activity" evidence="3">
    <location>
        <position position="1865"/>
    </location>
</feature>
<dbReference type="InterPro" id="IPR049552">
    <property type="entry name" value="PKS_DH_N"/>
</dbReference>
<dbReference type="Proteomes" id="UP001500897">
    <property type="component" value="Unassembled WGS sequence"/>
</dbReference>
<dbReference type="PRINTS" id="PR00080">
    <property type="entry name" value="SDRFAMILY"/>
</dbReference>
<dbReference type="Pfam" id="PF16197">
    <property type="entry name" value="KAsynt_C_assoc"/>
    <property type="match status" value="1"/>
</dbReference>
<feature type="region of interest" description="Disordered" evidence="5">
    <location>
        <begin position="1090"/>
        <end position="1117"/>
    </location>
</feature>
<feature type="region of interest" description="Disordered" evidence="5">
    <location>
        <begin position="983"/>
        <end position="1019"/>
    </location>
</feature>
<reference evidence="9" key="1">
    <citation type="journal article" date="2019" name="Int. J. Syst. Evol. Microbiol.">
        <title>The Global Catalogue of Microorganisms (GCM) 10K type strain sequencing project: providing services to taxonomists for standard genome sequencing and annotation.</title>
        <authorList>
            <consortium name="The Broad Institute Genomics Platform"/>
            <consortium name="The Broad Institute Genome Sequencing Center for Infectious Disease"/>
            <person name="Wu L."/>
            <person name="Ma J."/>
        </authorList>
    </citation>
    <scope>NUCLEOTIDE SEQUENCE [LARGE SCALE GENOMIC DNA]</scope>
    <source>
        <strain evidence="9">JCM 14559</strain>
    </source>
</reference>
<dbReference type="InterPro" id="IPR042104">
    <property type="entry name" value="PKS_dehydratase_sf"/>
</dbReference>
<evidence type="ECO:0008006" key="10">
    <source>
        <dbReference type="Google" id="ProtNLM"/>
    </source>
</evidence>
<dbReference type="PRINTS" id="PR00081">
    <property type="entry name" value="GDHRDH"/>
</dbReference>
<dbReference type="Pfam" id="PF21089">
    <property type="entry name" value="PKS_DH_N"/>
    <property type="match status" value="1"/>
</dbReference>
<dbReference type="EMBL" id="BAAANS010000024">
    <property type="protein sequence ID" value="GAA2102448.1"/>
    <property type="molecule type" value="Genomic_DNA"/>
</dbReference>
<evidence type="ECO:0000256" key="4">
    <source>
        <dbReference type="RuleBase" id="RU003694"/>
    </source>
</evidence>
<dbReference type="PANTHER" id="PTHR43775:SF37">
    <property type="entry name" value="SI:DKEY-61P9.11"/>
    <property type="match status" value="1"/>
</dbReference>
<comment type="similarity">
    <text evidence="4">Belongs to the thiolase-like superfamily. Beta-ketoacyl-ACP synthases family.</text>
</comment>
<keyword evidence="9" id="KW-1185">Reference proteome</keyword>
<comment type="caution">
    <text evidence="8">The sequence shown here is derived from an EMBL/GenBank/DDBJ whole genome shotgun (WGS) entry which is preliminary data.</text>
</comment>
<dbReference type="RefSeq" id="WP_344553355.1">
    <property type="nucleotide sequence ID" value="NZ_BAAANS010000024.1"/>
</dbReference>
<feature type="region of interest" description="N-terminal hotdog fold" evidence="3">
    <location>
        <begin position="1650"/>
        <end position="1789"/>
    </location>
</feature>
<gene>
    <name evidence="8" type="ORF">GCM10009759_36970</name>
</gene>
<dbReference type="SUPFAM" id="SSF51735">
    <property type="entry name" value="NAD(P)-binding Rossmann-fold domains"/>
    <property type="match status" value="3"/>
</dbReference>
<proteinExistence type="inferred from homology"/>
<dbReference type="PROSITE" id="PS52019">
    <property type="entry name" value="PKS_MFAS_DH"/>
    <property type="match status" value="1"/>
</dbReference>
<dbReference type="SUPFAM" id="SSF53901">
    <property type="entry name" value="Thiolase-like"/>
    <property type="match status" value="2"/>
</dbReference>
<sequence>MSGAPNRPGGTAQDLTGKVALVTGGGKGVGAAISRELAARGALVVVNHFHSPQAAEETVAAIRAAGGRAEALRGSVAKPEQVAAVFATLAERHGGLDVLVNNAARGVFARYDDLTETEWQRALDTNLHGARRCALAAAPLMAARGGGSIVNVSSIGAGLAMDNYLLVGVCKAALEALTRYLAADLGPVGIRVNTASAGLLDNPTAALFPDADALRATCAAAAPLGGVGREEDLARLVAFLASPQSRWISGQCLLADGGLSVGRAMLTPRSPDPTKAVEPAPAPTTAPTPAPATAPATASVPASVPTRAPASAPVPFLAPSAPVRGADRTVAVVGTGLVAPGAGDPEELWQRLVEGVPQFGEPGERFPLEHFWSAGDAPDRTYSRVAGYLRPAPDPAEDFLTAWTRAALLQCGAPTLAAREGVRTACFAGAWAEGSQHLEESVLVEAAVTGLAAHWPGPSDLPPATLRARLRHRLRAAYRHAGPPGEHLPLAAVRAAVAALLPGPVPVQVVDTACSSALYAIDLGARALLDGECELALCGGAFSLGPRYSVLFSRLRGLSRSGAVRAFDADADGVLFSDGAAFVALKRLDAALADGDRVLGVLAGFGAASDGRGRAVHAPNASGQQRALARARAVSGLPAERVDWVVAHATGTPVGDGVERGVLSEQLPHAWCTSNKSVVGHTGWAAGAVSVVHALQGLAHSTVPPQVPYRAPDGAPPLRVPTDPVPWPRPADRPRTVGVSAFGFGGTNGHLLLQDAPRPGESAPPSLPAPLPDDPVVLVAWSAHLPGDPDLATSLTSDQNPSHLRSFGSPYPLPPFEAVRLPARTVARVDRAQLMALQAVAALVRPGVPPWWEELREGCGVFAAHTGVPAASPDLTVRCHATALAAALELQPPDDDLDRSALRAATTSFLDAVRDRTDPGEDTLAGLMPNVIPARVAARYDLHGPTMTLDTGPTSGRTALRAAAAHLRRGELELALVLGVNGVSGPDRLDSPDSPDDLDAREAPDAHAHSHADAHDAPEPATAEGAFAVVLTRASIARARQWPVLDTLDAVLAELEQPERPERPPAGSDRWSYPGADDLLAAVRHLAARRPAPDRPAAGPPAARHPEPPQPPALPRPLTWRHTLSWQAAGLPRQRQLPFPADTLLVTGTAQESVLRAAAPGVRLLAVGADEDPERAVDRLLAGRPAGFRHLRVVADLHAGPPWPAPPTAELLAVQEAAFWAVRRLRDTLATLAVGAAAPFRAGEPAPHAHLFTGFVKSLAWELTECTVRALVSDRADPAAVLAVLEGELARPADGLPVARHRDGVRLVQRLTASAADPRPDDDGLPLPPHPVVVATGGARGITAACLLGLAGRLPLRVHLVGSGRPAEVPAELLDTPDAELPAARARHITAERSRTPERPVGEISADFDRLLHARESALTLRALRASCGAEHVHFHTCDVTDPAAVRAVAEAVRAREGRVDLLVNGAGLHHPGDITRKTLPGMRRIRDVKLSGYHHLRAAFDGPLAPGLWCNFGSVTGVAGLPGESDYSPANDFLSAAAQSASDGREFTIAWTIWDETGLGSGPVVQSYTARTARLSRMSTAEGVGHFLAELRRRAHPEGRTDRLVTFVGTAEHRSFDTRFPGLRTPPATSTAPTTSTTPEAATPEATAPGLLGPPARLEPDHGVWELLLDLDTHAFLRHHLVDGRPTVPGVLLAELAAQAARTLCPGLPVRGLDRLAFRTWVRARTDGRPARFRVEARLRPSPSSPAPRPGRAVHVSIRSDVVAPDGRVLAADREHFRATVQLGGPAPLFTPHAPPSDQPAPTSAPGPSYDPYYDPSSPVVLTGPFRATDGYRATATGTAAHWRPDPDALTALPRLGTPAVLLDSLARTPALAPDPDGRHPVAVPRHIERIALHRPGDDHDLLLAHPEGLWLHHSAATGTSTARTADGLVVAQLTGLHATVLTRLRPPAPCSPP</sequence>
<keyword evidence="1" id="KW-0596">Phosphopantetheine</keyword>
<dbReference type="InterPro" id="IPR057326">
    <property type="entry name" value="KR_dom"/>
</dbReference>
<feature type="region of interest" description="Disordered" evidence="5">
    <location>
        <begin position="1785"/>
        <end position="1812"/>
    </location>
</feature>
<evidence type="ECO:0000259" key="7">
    <source>
        <dbReference type="PROSITE" id="PS52019"/>
    </source>
</evidence>
<dbReference type="SMART" id="SM00822">
    <property type="entry name" value="PKS_KR"/>
    <property type="match status" value="1"/>
</dbReference>
<evidence type="ECO:0000256" key="1">
    <source>
        <dbReference type="ARBA" id="ARBA00022450"/>
    </source>
</evidence>
<feature type="region of interest" description="Disordered" evidence="5">
    <location>
        <begin position="1055"/>
        <end position="1074"/>
    </location>
</feature>
<dbReference type="InterPro" id="IPR014030">
    <property type="entry name" value="Ketoacyl_synth_N"/>
</dbReference>
<dbReference type="Gene3D" id="3.40.50.720">
    <property type="entry name" value="NAD(P)-binding Rossmann-like Domain"/>
    <property type="match status" value="2"/>
</dbReference>
<dbReference type="InterPro" id="IPR032821">
    <property type="entry name" value="PKS_assoc"/>
</dbReference>
<feature type="domain" description="PKS/mFAS DH" evidence="7">
    <location>
        <begin position="1650"/>
        <end position="1949"/>
    </location>
</feature>
<feature type="domain" description="Ketosynthase family 3 (KS3)" evidence="6">
    <location>
        <begin position="327"/>
        <end position="755"/>
    </location>
</feature>
<dbReference type="InterPro" id="IPR002347">
    <property type="entry name" value="SDR_fam"/>
</dbReference>
<dbReference type="Pfam" id="PF00109">
    <property type="entry name" value="ketoacyl-synt"/>
    <property type="match status" value="2"/>
</dbReference>
<feature type="region of interest" description="Disordered" evidence="5">
    <location>
        <begin position="709"/>
        <end position="729"/>
    </location>
</feature>
<feature type="compositionally biased region" description="Pro residues" evidence="5">
    <location>
        <begin position="714"/>
        <end position="729"/>
    </location>
</feature>
<organism evidence="8 9">
    <name type="scientific">Kitasatospora saccharophila</name>
    <dbReference type="NCBI Taxonomy" id="407973"/>
    <lineage>
        <taxon>Bacteria</taxon>
        <taxon>Bacillati</taxon>
        <taxon>Actinomycetota</taxon>
        <taxon>Actinomycetes</taxon>
        <taxon>Kitasatosporales</taxon>
        <taxon>Streptomycetaceae</taxon>
        <taxon>Kitasatospora</taxon>
    </lineage>
</organism>
<dbReference type="Gene3D" id="3.10.129.110">
    <property type="entry name" value="Polyketide synthase dehydratase"/>
    <property type="match status" value="1"/>
</dbReference>